<dbReference type="EMBL" id="GGEC01043894">
    <property type="protein sequence ID" value="MBX24378.1"/>
    <property type="molecule type" value="Transcribed_RNA"/>
</dbReference>
<dbReference type="AlphaFoldDB" id="A0A2P2M2E3"/>
<accession>A0A2P2M2E3</accession>
<name>A0A2P2M2E3_RHIMU</name>
<reference evidence="1" key="1">
    <citation type="submission" date="2018-02" db="EMBL/GenBank/DDBJ databases">
        <title>Rhizophora mucronata_Transcriptome.</title>
        <authorList>
            <person name="Meera S.P."/>
            <person name="Sreeshan A."/>
            <person name="Augustine A."/>
        </authorList>
    </citation>
    <scope>NUCLEOTIDE SEQUENCE</scope>
    <source>
        <tissue evidence="1">Leaf</tissue>
    </source>
</reference>
<proteinExistence type="predicted"/>
<protein>
    <submittedName>
        <fullName evidence="1">Uncharacterized protein</fullName>
    </submittedName>
</protein>
<sequence length="17" mass="1789">MFVCCGTPGNNLVSFSL</sequence>
<organism evidence="1">
    <name type="scientific">Rhizophora mucronata</name>
    <name type="common">Asiatic mangrove</name>
    <dbReference type="NCBI Taxonomy" id="61149"/>
    <lineage>
        <taxon>Eukaryota</taxon>
        <taxon>Viridiplantae</taxon>
        <taxon>Streptophyta</taxon>
        <taxon>Embryophyta</taxon>
        <taxon>Tracheophyta</taxon>
        <taxon>Spermatophyta</taxon>
        <taxon>Magnoliopsida</taxon>
        <taxon>eudicotyledons</taxon>
        <taxon>Gunneridae</taxon>
        <taxon>Pentapetalae</taxon>
        <taxon>rosids</taxon>
        <taxon>fabids</taxon>
        <taxon>Malpighiales</taxon>
        <taxon>Rhizophoraceae</taxon>
        <taxon>Rhizophora</taxon>
    </lineage>
</organism>
<evidence type="ECO:0000313" key="1">
    <source>
        <dbReference type="EMBL" id="MBX24378.1"/>
    </source>
</evidence>